<reference evidence="2 3" key="1">
    <citation type="journal article" date="2016" name="Sci. Rep.">
        <title>The Dendrobium catenatum Lindl. genome sequence provides insights into polysaccharide synthase, floral development and adaptive evolution.</title>
        <authorList>
            <person name="Zhang G.Q."/>
            <person name="Xu Q."/>
            <person name="Bian C."/>
            <person name="Tsai W.C."/>
            <person name="Yeh C.M."/>
            <person name="Liu K.W."/>
            <person name="Yoshida K."/>
            <person name="Zhang L.S."/>
            <person name="Chang S.B."/>
            <person name="Chen F."/>
            <person name="Shi Y."/>
            <person name="Su Y.Y."/>
            <person name="Zhang Y.Q."/>
            <person name="Chen L.J."/>
            <person name="Yin Y."/>
            <person name="Lin M."/>
            <person name="Huang H."/>
            <person name="Deng H."/>
            <person name="Wang Z.W."/>
            <person name="Zhu S.L."/>
            <person name="Zhao X."/>
            <person name="Deng C."/>
            <person name="Niu S.C."/>
            <person name="Huang J."/>
            <person name="Wang M."/>
            <person name="Liu G.H."/>
            <person name="Yang H.J."/>
            <person name="Xiao X.J."/>
            <person name="Hsiao Y.Y."/>
            <person name="Wu W.L."/>
            <person name="Chen Y.Y."/>
            <person name="Mitsuda N."/>
            <person name="Ohme-Takagi M."/>
            <person name="Luo Y.B."/>
            <person name="Van de Peer Y."/>
            <person name="Liu Z.J."/>
        </authorList>
    </citation>
    <scope>NUCLEOTIDE SEQUENCE [LARGE SCALE GENOMIC DNA]</scope>
    <source>
        <tissue evidence="2">The whole plant</tissue>
    </source>
</reference>
<sequence>MVPRRAYSITNPQVKARMVPRRAYSTTSGSELGLCHEGSTPPLIHRREKKNLRFSASSRREKDDSRFIAISRGR</sequence>
<evidence type="ECO:0000256" key="1">
    <source>
        <dbReference type="SAM" id="MobiDB-lite"/>
    </source>
</evidence>
<dbReference type="Proteomes" id="UP000233837">
    <property type="component" value="Unassembled WGS sequence"/>
</dbReference>
<name>A0A2I0VVH9_9ASPA</name>
<keyword evidence="3" id="KW-1185">Reference proteome</keyword>
<evidence type="ECO:0000313" key="2">
    <source>
        <dbReference type="EMBL" id="PKU67416.1"/>
    </source>
</evidence>
<gene>
    <name evidence="2" type="ORF">MA16_Dca026932</name>
</gene>
<organism evidence="2 3">
    <name type="scientific">Dendrobium catenatum</name>
    <dbReference type="NCBI Taxonomy" id="906689"/>
    <lineage>
        <taxon>Eukaryota</taxon>
        <taxon>Viridiplantae</taxon>
        <taxon>Streptophyta</taxon>
        <taxon>Embryophyta</taxon>
        <taxon>Tracheophyta</taxon>
        <taxon>Spermatophyta</taxon>
        <taxon>Magnoliopsida</taxon>
        <taxon>Liliopsida</taxon>
        <taxon>Asparagales</taxon>
        <taxon>Orchidaceae</taxon>
        <taxon>Epidendroideae</taxon>
        <taxon>Malaxideae</taxon>
        <taxon>Dendrobiinae</taxon>
        <taxon>Dendrobium</taxon>
    </lineage>
</organism>
<feature type="region of interest" description="Disordered" evidence="1">
    <location>
        <begin position="53"/>
        <end position="74"/>
    </location>
</feature>
<accession>A0A2I0VVH9</accession>
<proteinExistence type="predicted"/>
<dbReference type="EMBL" id="KZ503197">
    <property type="protein sequence ID" value="PKU67416.1"/>
    <property type="molecule type" value="Genomic_DNA"/>
</dbReference>
<reference evidence="2 3" key="2">
    <citation type="journal article" date="2017" name="Nature">
        <title>The Apostasia genome and the evolution of orchids.</title>
        <authorList>
            <person name="Zhang G.Q."/>
            <person name="Liu K.W."/>
            <person name="Li Z."/>
            <person name="Lohaus R."/>
            <person name="Hsiao Y.Y."/>
            <person name="Niu S.C."/>
            <person name="Wang J.Y."/>
            <person name="Lin Y.C."/>
            <person name="Xu Q."/>
            <person name="Chen L.J."/>
            <person name="Yoshida K."/>
            <person name="Fujiwara S."/>
            <person name="Wang Z.W."/>
            <person name="Zhang Y.Q."/>
            <person name="Mitsuda N."/>
            <person name="Wang M."/>
            <person name="Liu G.H."/>
            <person name="Pecoraro L."/>
            <person name="Huang H.X."/>
            <person name="Xiao X.J."/>
            <person name="Lin M."/>
            <person name="Wu X.Y."/>
            <person name="Wu W.L."/>
            <person name="Chen Y.Y."/>
            <person name="Chang S.B."/>
            <person name="Sakamoto S."/>
            <person name="Ohme-Takagi M."/>
            <person name="Yagi M."/>
            <person name="Zeng S.J."/>
            <person name="Shen C.Y."/>
            <person name="Yeh C.M."/>
            <person name="Luo Y.B."/>
            <person name="Tsai W.C."/>
            <person name="Van de Peer Y."/>
            <person name="Liu Z.J."/>
        </authorList>
    </citation>
    <scope>NUCLEOTIDE SEQUENCE [LARGE SCALE GENOMIC DNA]</scope>
    <source>
        <tissue evidence="2">The whole plant</tissue>
    </source>
</reference>
<protein>
    <submittedName>
        <fullName evidence="2">Uncharacterized protein</fullName>
    </submittedName>
</protein>
<evidence type="ECO:0000313" key="3">
    <source>
        <dbReference type="Proteomes" id="UP000233837"/>
    </source>
</evidence>
<dbReference type="AlphaFoldDB" id="A0A2I0VVH9"/>